<keyword evidence="1" id="KW-0472">Membrane</keyword>
<name>A0A1I2H3Y1_9BACL</name>
<proteinExistence type="predicted"/>
<feature type="transmembrane region" description="Helical" evidence="1">
    <location>
        <begin position="89"/>
        <end position="107"/>
    </location>
</feature>
<gene>
    <name evidence="2" type="ORF">SAMN04487969_119115</name>
</gene>
<accession>A0A1I2H3Y1</accession>
<keyword evidence="1" id="KW-0812">Transmembrane</keyword>
<feature type="transmembrane region" description="Helical" evidence="1">
    <location>
        <begin position="6"/>
        <end position="23"/>
    </location>
</feature>
<dbReference type="Proteomes" id="UP000183410">
    <property type="component" value="Unassembled WGS sequence"/>
</dbReference>
<feature type="transmembrane region" description="Helical" evidence="1">
    <location>
        <begin position="65"/>
        <end position="84"/>
    </location>
</feature>
<dbReference type="AlphaFoldDB" id="A0A1I2H3Y1"/>
<organism evidence="2 3">
    <name type="scientific">Paenibacillus algorifonticola</name>
    <dbReference type="NCBI Taxonomy" id="684063"/>
    <lineage>
        <taxon>Bacteria</taxon>
        <taxon>Bacillati</taxon>
        <taxon>Bacillota</taxon>
        <taxon>Bacilli</taxon>
        <taxon>Bacillales</taxon>
        <taxon>Paenibacillaceae</taxon>
        <taxon>Paenibacillus</taxon>
    </lineage>
</organism>
<sequence length="110" mass="12482">MVGLFFTFFILVVVMSFTVVFIARKKGSYNKLSSTQIAIIALSLCLIFVQNLIPFELNDFMNAAIILYFSSVILAVLTIFFTYFKNNKYAYICLITSCLLSVASIIFKML</sequence>
<evidence type="ECO:0000256" key="1">
    <source>
        <dbReference type="SAM" id="Phobius"/>
    </source>
</evidence>
<evidence type="ECO:0000313" key="2">
    <source>
        <dbReference type="EMBL" id="SFF23687.1"/>
    </source>
</evidence>
<protein>
    <submittedName>
        <fullName evidence="2">Uncharacterized protein</fullName>
    </submittedName>
</protein>
<keyword evidence="3" id="KW-1185">Reference proteome</keyword>
<feature type="transmembrane region" description="Helical" evidence="1">
    <location>
        <begin position="35"/>
        <end position="53"/>
    </location>
</feature>
<keyword evidence="1" id="KW-1133">Transmembrane helix</keyword>
<evidence type="ECO:0000313" key="3">
    <source>
        <dbReference type="Proteomes" id="UP000183410"/>
    </source>
</evidence>
<dbReference type="EMBL" id="FONN01000019">
    <property type="protein sequence ID" value="SFF23687.1"/>
    <property type="molecule type" value="Genomic_DNA"/>
</dbReference>
<reference evidence="3" key="1">
    <citation type="submission" date="2016-10" db="EMBL/GenBank/DDBJ databases">
        <authorList>
            <person name="Varghese N."/>
            <person name="Submissions S."/>
        </authorList>
    </citation>
    <scope>NUCLEOTIDE SEQUENCE [LARGE SCALE GENOMIC DNA]</scope>
    <source>
        <strain evidence="3">CGMCC 1.10223</strain>
    </source>
</reference>